<dbReference type="Proteomes" id="UP001642360">
    <property type="component" value="Unassembled WGS sequence"/>
</dbReference>
<protein>
    <submittedName>
        <fullName evidence="2">Uncharacterized protein</fullName>
    </submittedName>
</protein>
<evidence type="ECO:0000313" key="2">
    <source>
        <dbReference type="EMBL" id="CAK9167349.1"/>
    </source>
</evidence>
<name>A0ABC8TDB7_9AQUA</name>
<organism evidence="2 3">
    <name type="scientific">Ilex paraguariensis</name>
    <name type="common">yerba mate</name>
    <dbReference type="NCBI Taxonomy" id="185542"/>
    <lineage>
        <taxon>Eukaryota</taxon>
        <taxon>Viridiplantae</taxon>
        <taxon>Streptophyta</taxon>
        <taxon>Embryophyta</taxon>
        <taxon>Tracheophyta</taxon>
        <taxon>Spermatophyta</taxon>
        <taxon>Magnoliopsida</taxon>
        <taxon>eudicotyledons</taxon>
        <taxon>Gunneridae</taxon>
        <taxon>Pentapetalae</taxon>
        <taxon>asterids</taxon>
        <taxon>campanulids</taxon>
        <taxon>Aquifoliales</taxon>
        <taxon>Aquifoliaceae</taxon>
        <taxon>Ilex</taxon>
    </lineage>
</organism>
<sequence>MQEYVDTRFQLLNPPNAKRRTSTSARSVEQLLQSERLDKFSLNFAAGLVSVFCLQPSSGGRALLPLNPLLQEDVDRVSKSWDGSKAPRNGSGAGNEDTNGSTTSQPPPTYNSQTGSTTSQVLSNCSFTESQQHTKLATHGGMGSAYAARGRGSRHATLRNGSIDAVGGIYYDHAVGGRGSRHGTVGRGFGHAALMGKCSGHVAGGKEGGYTGNGAVGRGFSYGHGHAGRGRVGSHMGPSSNQGPTLTTLMQKTRGRKVGMSTAATY</sequence>
<dbReference type="AlphaFoldDB" id="A0ABC8TDB7"/>
<reference evidence="2 3" key="1">
    <citation type="submission" date="2024-02" db="EMBL/GenBank/DDBJ databases">
        <authorList>
            <person name="Vignale AGUSTIN F."/>
            <person name="Sosa J E."/>
            <person name="Modenutti C."/>
        </authorList>
    </citation>
    <scope>NUCLEOTIDE SEQUENCE [LARGE SCALE GENOMIC DNA]</scope>
</reference>
<evidence type="ECO:0000256" key="1">
    <source>
        <dbReference type="SAM" id="MobiDB-lite"/>
    </source>
</evidence>
<accession>A0ABC8TDB7</accession>
<comment type="caution">
    <text evidence="2">The sequence shown here is derived from an EMBL/GenBank/DDBJ whole genome shotgun (WGS) entry which is preliminary data.</text>
</comment>
<evidence type="ECO:0000313" key="3">
    <source>
        <dbReference type="Proteomes" id="UP001642360"/>
    </source>
</evidence>
<keyword evidence="3" id="KW-1185">Reference proteome</keyword>
<feature type="region of interest" description="Disordered" evidence="1">
    <location>
        <begin position="78"/>
        <end position="148"/>
    </location>
</feature>
<feature type="compositionally biased region" description="Polar residues" evidence="1">
    <location>
        <begin position="96"/>
        <end position="135"/>
    </location>
</feature>
<gene>
    <name evidence="2" type="ORF">ILEXP_LOCUS36614</name>
</gene>
<dbReference type="EMBL" id="CAUOFW020004813">
    <property type="protein sequence ID" value="CAK9167349.1"/>
    <property type="molecule type" value="Genomic_DNA"/>
</dbReference>
<proteinExistence type="predicted"/>